<reference evidence="1" key="1">
    <citation type="submission" date="2020-02" db="EMBL/GenBank/DDBJ databases">
        <authorList>
            <person name="Meier V. D."/>
        </authorList>
    </citation>
    <scope>NUCLEOTIDE SEQUENCE</scope>
    <source>
        <strain evidence="1">AVDCRST_MAG10</strain>
    </source>
</reference>
<dbReference type="EMBL" id="CADCTB010000145">
    <property type="protein sequence ID" value="CAA9253868.1"/>
    <property type="molecule type" value="Genomic_DNA"/>
</dbReference>
<gene>
    <name evidence="1" type="ORF">AVDCRST_MAG10-2374</name>
</gene>
<proteinExistence type="predicted"/>
<protein>
    <submittedName>
        <fullName evidence="1">Uncharacterized protein</fullName>
    </submittedName>
</protein>
<evidence type="ECO:0000313" key="1">
    <source>
        <dbReference type="EMBL" id="CAA9253868.1"/>
    </source>
</evidence>
<organism evidence="1">
    <name type="scientific">uncultured Acidimicrobiales bacterium</name>
    <dbReference type="NCBI Taxonomy" id="310071"/>
    <lineage>
        <taxon>Bacteria</taxon>
        <taxon>Bacillati</taxon>
        <taxon>Actinomycetota</taxon>
        <taxon>Acidimicrobiia</taxon>
        <taxon>Acidimicrobiales</taxon>
        <taxon>environmental samples</taxon>
    </lineage>
</organism>
<name>A0A6J4IJ09_9ACTN</name>
<sequence>MTSPAEPPTGRTFHFAFDPLYRALALPFGVTPGRTGVDVGGGRLVARYGPWRLSTDLDNVEGTEVSGPYRTLTTIGPAHLSLADKGLTFSSNARKGLCIRFKEPVPGIEPTGRLRHPGLTVTVADVDGLAATLAAGA</sequence>
<dbReference type="AlphaFoldDB" id="A0A6J4IJ09"/>
<accession>A0A6J4IJ09</accession>